<evidence type="ECO:0000259" key="4">
    <source>
        <dbReference type="PROSITE" id="PS50888"/>
    </source>
</evidence>
<dbReference type="InterPro" id="IPR036638">
    <property type="entry name" value="HLH_DNA-bd_sf"/>
</dbReference>
<feature type="compositionally biased region" description="Polar residues" evidence="3">
    <location>
        <begin position="428"/>
        <end position="438"/>
    </location>
</feature>
<dbReference type="Gene3D" id="4.10.280.10">
    <property type="entry name" value="Helix-loop-helix DNA-binding domain"/>
    <property type="match status" value="1"/>
</dbReference>
<protein>
    <recommendedName>
        <fullName evidence="4">BHLH domain-containing protein</fullName>
    </recommendedName>
</protein>
<dbReference type="InterPro" id="IPR040106">
    <property type="entry name" value="Esc1_bHLHzip"/>
</dbReference>
<feature type="compositionally biased region" description="Pro residues" evidence="3">
    <location>
        <begin position="354"/>
        <end position="401"/>
    </location>
</feature>
<keyword evidence="1" id="KW-0238">DNA-binding</keyword>
<feature type="domain" description="BHLH" evidence="4">
    <location>
        <begin position="278"/>
        <end position="329"/>
    </location>
</feature>
<dbReference type="CDD" id="cd19690">
    <property type="entry name" value="bHLHzip_spESC1_like"/>
    <property type="match status" value="1"/>
</dbReference>
<dbReference type="GO" id="GO:0003677">
    <property type="term" value="F:DNA binding"/>
    <property type="evidence" value="ECO:0007669"/>
    <property type="project" value="UniProtKB-KW"/>
</dbReference>
<dbReference type="AlphaFoldDB" id="A0A0C3SEL3"/>
<name>A0A0C3SEL3_PHLG1</name>
<dbReference type="STRING" id="745531.A0A0C3SEL3"/>
<accession>A0A0C3SEL3</accession>
<feature type="compositionally biased region" description="Gly residues" evidence="3">
    <location>
        <begin position="89"/>
        <end position="98"/>
    </location>
</feature>
<reference evidence="5 6" key="1">
    <citation type="journal article" date="2014" name="PLoS Genet.">
        <title>Analysis of the Phlebiopsis gigantea genome, transcriptome and secretome provides insight into its pioneer colonization strategies of wood.</title>
        <authorList>
            <person name="Hori C."/>
            <person name="Ishida T."/>
            <person name="Igarashi K."/>
            <person name="Samejima M."/>
            <person name="Suzuki H."/>
            <person name="Master E."/>
            <person name="Ferreira P."/>
            <person name="Ruiz-Duenas F.J."/>
            <person name="Held B."/>
            <person name="Canessa P."/>
            <person name="Larrondo L.F."/>
            <person name="Schmoll M."/>
            <person name="Druzhinina I.S."/>
            <person name="Kubicek C.P."/>
            <person name="Gaskell J.A."/>
            <person name="Kersten P."/>
            <person name="St John F."/>
            <person name="Glasner J."/>
            <person name="Sabat G."/>
            <person name="Splinter BonDurant S."/>
            <person name="Syed K."/>
            <person name="Yadav J."/>
            <person name="Mgbeahuruike A.C."/>
            <person name="Kovalchuk A."/>
            <person name="Asiegbu F.O."/>
            <person name="Lackner G."/>
            <person name="Hoffmeister D."/>
            <person name="Rencoret J."/>
            <person name="Gutierrez A."/>
            <person name="Sun H."/>
            <person name="Lindquist E."/>
            <person name="Barry K."/>
            <person name="Riley R."/>
            <person name="Grigoriev I.V."/>
            <person name="Henrissat B."/>
            <person name="Kues U."/>
            <person name="Berka R.M."/>
            <person name="Martinez A.T."/>
            <person name="Covert S.F."/>
            <person name="Blanchette R.A."/>
            <person name="Cullen D."/>
        </authorList>
    </citation>
    <scope>NUCLEOTIDE SEQUENCE [LARGE SCALE GENOMIC DNA]</scope>
    <source>
        <strain evidence="5 6">11061_1 CR5-6</strain>
    </source>
</reference>
<dbReference type="GO" id="GO:0003700">
    <property type="term" value="F:DNA-binding transcription factor activity"/>
    <property type="evidence" value="ECO:0007669"/>
    <property type="project" value="TreeGrafter"/>
</dbReference>
<evidence type="ECO:0000256" key="1">
    <source>
        <dbReference type="ARBA" id="ARBA00023125"/>
    </source>
</evidence>
<evidence type="ECO:0000313" key="6">
    <source>
        <dbReference type="Proteomes" id="UP000053257"/>
    </source>
</evidence>
<dbReference type="Proteomes" id="UP000053257">
    <property type="component" value="Unassembled WGS sequence"/>
</dbReference>
<sequence length="438" mass="46258">MNVDTQEPVAKTTEYQSRRPSLAGTKRKMSGDGPSGAADIDPQLIGPGMPSGMDAEGPAPKRRSSAFDTQRLAQLNLYDRRSSLDARGGAPGGGGGAQGPWWGSERREASTPFANTPVTAGGYTTTPSSAFSGDSPHGRPPPGIATFAWPTANPADPHQPQQQPPLPAQQADGHQMAQNIPSPYDPSLAMLPPGAFQQDRRMSVPNIAPENMPASPTNSPARALRSRSRPSSRARANQSAGTSTEQSPGPSNSSPEDAPGQAHSNKEAGSTPYSRSPELRVSHKLAERKRRKEMKDLFDELRDQLPADRGMKASKWEILSKAIDFIANLKQSHQDMSRDIDVLRHEVEGYRAGIPPPFVTGGPPPHVVYGHGPPPVGVQYAPGPPPGPGGPPQHVQPPPHAVQPLSRPGSSQNAYPPGAVPAHPPPNGTANPSTENPS</sequence>
<feature type="compositionally biased region" description="Polar residues" evidence="3">
    <location>
        <begin position="241"/>
        <end position="255"/>
    </location>
</feature>
<feature type="compositionally biased region" description="Pro residues" evidence="3">
    <location>
        <begin position="418"/>
        <end position="427"/>
    </location>
</feature>
<proteinExistence type="predicted"/>
<feature type="region of interest" description="Disordered" evidence="3">
    <location>
        <begin position="1"/>
        <end position="293"/>
    </location>
</feature>
<evidence type="ECO:0000256" key="2">
    <source>
        <dbReference type="ARBA" id="ARBA00023242"/>
    </source>
</evidence>
<organism evidence="5 6">
    <name type="scientific">Phlebiopsis gigantea (strain 11061_1 CR5-6)</name>
    <name type="common">White-rot fungus</name>
    <name type="synonym">Peniophora gigantea</name>
    <dbReference type="NCBI Taxonomy" id="745531"/>
    <lineage>
        <taxon>Eukaryota</taxon>
        <taxon>Fungi</taxon>
        <taxon>Dikarya</taxon>
        <taxon>Basidiomycota</taxon>
        <taxon>Agaricomycotina</taxon>
        <taxon>Agaricomycetes</taxon>
        <taxon>Polyporales</taxon>
        <taxon>Phanerochaetaceae</taxon>
        <taxon>Phlebiopsis</taxon>
    </lineage>
</organism>
<dbReference type="EMBL" id="KN840453">
    <property type="protein sequence ID" value="KIP10610.1"/>
    <property type="molecule type" value="Genomic_DNA"/>
</dbReference>
<dbReference type="GO" id="GO:0045944">
    <property type="term" value="P:positive regulation of transcription by RNA polymerase II"/>
    <property type="evidence" value="ECO:0007669"/>
    <property type="project" value="TreeGrafter"/>
</dbReference>
<dbReference type="SUPFAM" id="SSF47459">
    <property type="entry name" value="HLH, helix-loop-helix DNA-binding domain"/>
    <property type="match status" value="1"/>
</dbReference>
<dbReference type="OrthoDB" id="8964853at2759"/>
<feature type="region of interest" description="Disordered" evidence="3">
    <location>
        <begin position="354"/>
        <end position="438"/>
    </location>
</feature>
<dbReference type="InterPro" id="IPR011598">
    <property type="entry name" value="bHLH_dom"/>
</dbReference>
<dbReference type="SMART" id="SM00353">
    <property type="entry name" value="HLH"/>
    <property type="match status" value="1"/>
</dbReference>
<dbReference type="HOGENOM" id="CLU_034211_0_0_1"/>
<dbReference type="GO" id="GO:0046983">
    <property type="term" value="F:protein dimerization activity"/>
    <property type="evidence" value="ECO:0007669"/>
    <property type="project" value="InterPro"/>
</dbReference>
<gene>
    <name evidence="5" type="ORF">PHLGIDRAFT_221070</name>
</gene>
<dbReference type="PANTHER" id="PTHR10328">
    <property type="entry name" value="PROTEIN MAX MYC-ASSOCIATED FACTOR X"/>
    <property type="match status" value="1"/>
</dbReference>
<dbReference type="Pfam" id="PF00010">
    <property type="entry name" value="HLH"/>
    <property type="match status" value="1"/>
</dbReference>
<feature type="compositionally biased region" description="Low complexity" evidence="3">
    <location>
        <begin position="152"/>
        <end position="161"/>
    </location>
</feature>
<dbReference type="PROSITE" id="PS50888">
    <property type="entry name" value="BHLH"/>
    <property type="match status" value="1"/>
</dbReference>
<keyword evidence="2" id="KW-0539">Nucleus</keyword>
<keyword evidence="6" id="KW-1185">Reference proteome</keyword>
<evidence type="ECO:0000256" key="3">
    <source>
        <dbReference type="SAM" id="MobiDB-lite"/>
    </source>
</evidence>
<evidence type="ECO:0000313" key="5">
    <source>
        <dbReference type="EMBL" id="KIP10610.1"/>
    </source>
</evidence>
<feature type="compositionally biased region" description="Polar residues" evidence="3">
    <location>
        <begin position="112"/>
        <end position="132"/>
    </location>
</feature>
<dbReference type="PANTHER" id="PTHR10328:SF15">
    <property type="entry name" value="BHLH TRANSCRIPTION FACTOR"/>
    <property type="match status" value="1"/>
</dbReference>
<dbReference type="GO" id="GO:0090575">
    <property type="term" value="C:RNA polymerase II transcription regulator complex"/>
    <property type="evidence" value="ECO:0007669"/>
    <property type="project" value="TreeGrafter"/>
</dbReference>